<dbReference type="PANTHER" id="PTHR47969:SF15">
    <property type="entry name" value="CHROMOSOME-ASSOCIATED KINESIN KIF4A-RELATED"/>
    <property type="match status" value="1"/>
</dbReference>
<feature type="transmembrane region" description="Helical" evidence="9">
    <location>
        <begin position="1070"/>
        <end position="1092"/>
    </location>
</feature>
<dbReference type="GO" id="GO:0007018">
    <property type="term" value="P:microtubule-based movement"/>
    <property type="evidence" value="ECO:0007669"/>
    <property type="project" value="InterPro"/>
</dbReference>
<comment type="similarity">
    <text evidence="6">Belongs to the TRAFAC class myosin-kinesin ATPase superfamily. Kinesin family.</text>
</comment>
<feature type="coiled-coil region" evidence="7">
    <location>
        <begin position="372"/>
        <end position="399"/>
    </location>
</feature>
<evidence type="ECO:0000256" key="5">
    <source>
        <dbReference type="ARBA" id="ARBA00023054"/>
    </source>
</evidence>
<dbReference type="Proteomes" id="UP001210925">
    <property type="component" value="Unassembled WGS sequence"/>
</dbReference>
<feature type="binding site" evidence="6">
    <location>
        <begin position="101"/>
        <end position="108"/>
    </location>
    <ligand>
        <name>ATP</name>
        <dbReference type="ChEBI" id="CHEBI:30616"/>
    </ligand>
</feature>
<feature type="coiled-coil region" evidence="7">
    <location>
        <begin position="714"/>
        <end position="741"/>
    </location>
</feature>
<keyword evidence="3 6" id="KW-0547">Nucleotide-binding</keyword>
<dbReference type="GO" id="GO:0005737">
    <property type="term" value="C:cytoplasm"/>
    <property type="evidence" value="ECO:0007669"/>
    <property type="project" value="UniProtKB-SubCell"/>
</dbReference>
<accession>A0AAD5UJR7</accession>
<keyword evidence="4 6" id="KW-0067">ATP-binding</keyword>
<dbReference type="GO" id="GO:0007052">
    <property type="term" value="P:mitotic spindle organization"/>
    <property type="evidence" value="ECO:0007669"/>
    <property type="project" value="TreeGrafter"/>
</dbReference>
<dbReference type="PANTHER" id="PTHR47969">
    <property type="entry name" value="CHROMOSOME-ASSOCIATED KINESIN KIF4A-RELATED"/>
    <property type="match status" value="1"/>
</dbReference>
<keyword evidence="9" id="KW-1133">Transmembrane helix</keyword>
<evidence type="ECO:0000256" key="4">
    <source>
        <dbReference type="ARBA" id="ARBA00022840"/>
    </source>
</evidence>
<dbReference type="AlphaFoldDB" id="A0AAD5UJR7"/>
<comment type="subcellular location">
    <subcellularLocation>
        <location evidence="1">Cytoplasm</location>
    </subcellularLocation>
</comment>
<evidence type="ECO:0000313" key="11">
    <source>
        <dbReference type="EMBL" id="KAJ3257135.1"/>
    </source>
</evidence>
<keyword evidence="6" id="KW-0505">Motor protein</keyword>
<dbReference type="Pfam" id="PF00225">
    <property type="entry name" value="Kinesin"/>
    <property type="match status" value="1"/>
</dbReference>
<feature type="coiled-coil region" evidence="7">
    <location>
        <begin position="532"/>
        <end position="629"/>
    </location>
</feature>
<evidence type="ECO:0000256" key="2">
    <source>
        <dbReference type="ARBA" id="ARBA00022490"/>
    </source>
</evidence>
<evidence type="ECO:0000256" key="7">
    <source>
        <dbReference type="SAM" id="Coils"/>
    </source>
</evidence>
<dbReference type="PROSITE" id="PS50067">
    <property type="entry name" value="KINESIN_MOTOR_2"/>
    <property type="match status" value="1"/>
</dbReference>
<dbReference type="InterPro" id="IPR019821">
    <property type="entry name" value="Kinesin_motor_CS"/>
</dbReference>
<dbReference type="GO" id="GO:0051231">
    <property type="term" value="P:spindle elongation"/>
    <property type="evidence" value="ECO:0007669"/>
    <property type="project" value="TreeGrafter"/>
</dbReference>
<dbReference type="Gene3D" id="3.40.850.10">
    <property type="entry name" value="Kinesin motor domain"/>
    <property type="match status" value="1"/>
</dbReference>
<comment type="caution">
    <text evidence="11">The sequence shown here is derived from an EMBL/GenBank/DDBJ whole genome shotgun (WGS) entry which is preliminary data.</text>
</comment>
<evidence type="ECO:0000256" key="8">
    <source>
        <dbReference type="SAM" id="MobiDB-lite"/>
    </source>
</evidence>
<dbReference type="InterPro" id="IPR027640">
    <property type="entry name" value="Kinesin-like_fam"/>
</dbReference>
<dbReference type="GO" id="GO:0005875">
    <property type="term" value="C:microtubule associated complex"/>
    <property type="evidence" value="ECO:0007669"/>
    <property type="project" value="TreeGrafter"/>
</dbReference>
<dbReference type="GO" id="GO:0005524">
    <property type="term" value="F:ATP binding"/>
    <property type="evidence" value="ECO:0007669"/>
    <property type="project" value="UniProtKB-UniRule"/>
</dbReference>
<evidence type="ECO:0000313" key="12">
    <source>
        <dbReference type="Proteomes" id="UP001210925"/>
    </source>
</evidence>
<dbReference type="SMART" id="SM00129">
    <property type="entry name" value="KISc"/>
    <property type="match status" value="1"/>
</dbReference>
<keyword evidence="2" id="KW-0963">Cytoplasm</keyword>
<dbReference type="InterPro" id="IPR001752">
    <property type="entry name" value="Kinesin_motor_dom"/>
</dbReference>
<dbReference type="EMBL" id="JADGKB010000042">
    <property type="protein sequence ID" value="KAJ3257135.1"/>
    <property type="molecule type" value="Genomic_DNA"/>
</dbReference>
<dbReference type="SUPFAM" id="SSF52540">
    <property type="entry name" value="P-loop containing nucleoside triphosphate hydrolases"/>
    <property type="match status" value="1"/>
</dbReference>
<evidence type="ECO:0000256" key="3">
    <source>
        <dbReference type="ARBA" id="ARBA00022741"/>
    </source>
</evidence>
<reference evidence="11" key="1">
    <citation type="submission" date="2020-05" db="EMBL/GenBank/DDBJ databases">
        <title>Phylogenomic resolution of chytrid fungi.</title>
        <authorList>
            <person name="Stajich J.E."/>
            <person name="Amses K."/>
            <person name="Simmons R."/>
            <person name="Seto K."/>
            <person name="Myers J."/>
            <person name="Bonds A."/>
            <person name="Quandt C.A."/>
            <person name="Barry K."/>
            <person name="Liu P."/>
            <person name="Grigoriev I."/>
            <person name="Longcore J.E."/>
            <person name="James T.Y."/>
        </authorList>
    </citation>
    <scope>NUCLEOTIDE SEQUENCE</scope>
    <source>
        <strain evidence="11">PLAUS21</strain>
    </source>
</reference>
<keyword evidence="9" id="KW-0812">Transmembrane</keyword>
<feature type="region of interest" description="Disordered" evidence="8">
    <location>
        <begin position="1102"/>
        <end position="1121"/>
    </location>
</feature>
<dbReference type="GO" id="GO:0008017">
    <property type="term" value="F:microtubule binding"/>
    <property type="evidence" value="ECO:0007669"/>
    <property type="project" value="InterPro"/>
</dbReference>
<dbReference type="CDD" id="cd00106">
    <property type="entry name" value="KISc"/>
    <property type="match status" value="1"/>
</dbReference>
<keyword evidence="12" id="KW-1185">Reference proteome</keyword>
<keyword evidence="9" id="KW-0472">Membrane</keyword>
<gene>
    <name evidence="11" type="primary">KIF3A_1</name>
    <name evidence="11" type="ORF">HK103_004963</name>
</gene>
<proteinExistence type="inferred from homology"/>
<protein>
    <submittedName>
        <fullName evidence="11">Kinesin-like protein kif3a</fullName>
    </submittedName>
</protein>
<name>A0AAD5UJR7_9FUNG</name>
<dbReference type="PRINTS" id="PR00380">
    <property type="entry name" value="KINESINHEAVY"/>
</dbReference>
<dbReference type="GO" id="GO:0003777">
    <property type="term" value="F:microtubule motor activity"/>
    <property type="evidence" value="ECO:0007669"/>
    <property type="project" value="InterPro"/>
</dbReference>
<dbReference type="PROSITE" id="PS00411">
    <property type="entry name" value="KINESIN_MOTOR_1"/>
    <property type="match status" value="1"/>
</dbReference>
<feature type="domain" description="Kinesin motor" evidence="10">
    <location>
        <begin position="4"/>
        <end position="364"/>
    </location>
</feature>
<evidence type="ECO:0000256" key="6">
    <source>
        <dbReference type="PROSITE-ProRule" id="PRU00283"/>
    </source>
</evidence>
<dbReference type="InterPro" id="IPR036961">
    <property type="entry name" value="Kinesin_motor_dom_sf"/>
</dbReference>
<dbReference type="InterPro" id="IPR027417">
    <property type="entry name" value="P-loop_NTPase"/>
</dbReference>
<feature type="coiled-coil region" evidence="7">
    <location>
        <begin position="804"/>
        <end position="883"/>
    </location>
</feature>
<evidence type="ECO:0000259" key="10">
    <source>
        <dbReference type="PROSITE" id="PS50067"/>
    </source>
</evidence>
<organism evidence="11 12">
    <name type="scientific">Boothiomyces macroporosus</name>
    <dbReference type="NCBI Taxonomy" id="261099"/>
    <lineage>
        <taxon>Eukaryota</taxon>
        <taxon>Fungi</taxon>
        <taxon>Fungi incertae sedis</taxon>
        <taxon>Chytridiomycota</taxon>
        <taxon>Chytridiomycota incertae sedis</taxon>
        <taxon>Chytridiomycetes</taxon>
        <taxon>Rhizophydiales</taxon>
        <taxon>Terramycetaceae</taxon>
        <taxon>Boothiomyces</taxon>
    </lineage>
</organism>
<sequence length="1121" mass="124010">MAQNVQVAIRIRNVPSWRGRDPNSIKNTEAYSEICASVNERSPKTAVSTSIALHQNGKSNDYSFDYVFAGEDDQQMVYGKLVEPIIDKCLDGFNGCIFTYGQTAAGKTYTMGGPPVADPAQRGIIPRVASQILSYIEANGRKEAGGVGKDYTVGISYLEIYNEQLRDLLVDSNVAKKKEEMKIRIDPYSVNGKSLYVQGLSEQKVTTESDFTKIMTAAVQRRMVAETNMNAVSSRSHAVLTITVTSIERNMIDSEIPPIKKMSKIHLIDLAGSERANSTGATGDRLKEGAAINQSLSCLGNVINALSTGQTGHIPYRDSKLTYLLSDSLGGNSLTLLIACITPIAGAFDESLGTLRFAERAKKVKNKPTVNVDASTLRIMALEAENAELKLKLEKCTCQGGTVDASRKSETKTPAEVESSATYHAQALKLKKFTNKLAAVMALGGVEQLKAAFSDDKTDGTHPAAEKDEEGNEKTAATIIAEAIKQSSSLSRAIAETSKSAALDVISRWKKAVGDQKLQESANREEMFKKDLEQLAIKNDQLSSEKNEAIEKIRELQATLDDLKQQVEQNKGLQDQMKLQTDGKAAELEKLKIEFENISKKQNVLENEKVELVEKIAGLERDLKELNASESENKAGKKELQAKYDELLKAKDYNGEQITSLEKEKNSLFDKITLLNEEKQQLELGKATSSHESQDLKQKYDNVLKELESVQAFAQELLLAKVELTRRVEDLESTQNTSKQQAVELEMLKVKYDSLLQHDQENVQKLNELEQQRKAMESGAPLKLPSIVPNQNIKDKLGDDYKGMVETQQHREQLMKENQELTEKLEKLRASLEKNPNEPKLNDSINAKLLELQKNNQELVTTNEVYKNQILLLESDLKKAKESGGGQDDELNRKIQRYNNILMEAIRDSKLFTKVVYEISKDAAKDINMNIKSIIDEFQQNAVRKIEEMSKKDKAGQVVPIQSSEDLANVSMPKEELRRGSKPETLNLKKSNLKDFENETEKDTIRAVGATNHGGHGPVIVDPTIAAENAKAGGNYEKIENRNIPASKAVAVDDSIRVVEARPMKSYVKLLLYGFLFLALGFAAGFLIGYFVTAPHPNPVVAPTPSPSPSLKPSPSPSPTP</sequence>
<evidence type="ECO:0000256" key="1">
    <source>
        <dbReference type="ARBA" id="ARBA00004496"/>
    </source>
</evidence>
<evidence type="ECO:0000256" key="9">
    <source>
        <dbReference type="SAM" id="Phobius"/>
    </source>
</evidence>
<keyword evidence="5 7" id="KW-0175">Coiled coil</keyword>